<evidence type="ECO:0000313" key="2">
    <source>
        <dbReference type="EMBL" id="KAL0065716.1"/>
    </source>
</evidence>
<proteinExistence type="predicted"/>
<dbReference type="Proteomes" id="UP001437256">
    <property type="component" value="Unassembled WGS sequence"/>
</dbReference>
<dbReference type="EMBL" id="JBBXMP010000043">
    <property type="protein sequence ID" value="KAL0065716.1"/>
    <property type="molecule type" value="Genomic_DNA"/>
</dbReference>
<gene>
    <name evidence="2" type="ORF">AAF712_007199</name>
</gene>
<protein>
    <submittedName>
        <fullName evidence="2">Uncharacterized protein</fullName>
    </submittedName>
</protein>
<feature type="compositionally biased region" description="Polar residues" evidence="1">
    <location>
        <begin position="94"/>
        <end position="126"/>
    </location>
</feature>
<keyword evidence="3" id="KW-1185">Reference proteome</keyword>
<comment type="caution">
    <text evidence="2">The sequence shown here is derived from an EMBL/GenBank/DDBJ whole genome shotgun (WGS) entry which is preliminary data.</text>
</comment>
<accession>A0ABR2ZXA2</accession>
<sequence length="145" mass="15736">MECKSAYLSWPEEKASEQEELLRRLAELHTGGDMDGDPNIESRQTGHADIVEEEPNSEHAIEVQDDTAEKPGPAPDPTVPSEAPTNSSKKKTRGTSQMSHSEINNARATLPTVQSLYQASSNSTLPDTPVAGTAKKRKKPLDGEK</sequence>
<organism evidence="2 3">
    <name type="scientific">Marasmius tenuissimus</name>
    <dbReference type="NCBI Taxonomy" id="585030"/>
    <lineage>
        <taxon>Eukaryota</taxon>
        <taxon>Fungi</taxon>
        <taxon>Dikarya</taxon>
        <taxon>Basidiomycota</taxon>
        <taxon>Agaricomycotina</taxon>
        <taxon>Agaricomycetes</taxon>
        <taxon>Agaricomycetidae</taxon>
        <taxon>Agaricales</taxon>
        <taxon>Marasmiineae</taxon>
        <taxon>Marasmiaceae</taxon>
        <taxon>Marasmius</taxon>
    </lineage>
</organism>
<evidence type="ECO:0000313" key="3">
    <source>
        <dbReference type="Proteomes" id="UP001437256"/>
    </source>
</evidence>
<reference evidence="2 3" key="1">
    <citation type="submission" date="2024-05" db="EMBL/GenBank/DDBJ databases">
        <title>A draft genome resource for the thread blight pathogen Marasmius tenuissimus strain MS-2.</title>
        <authorList>
            <person name="Yulfo-Soto G.E."/>
            <person name="Baruah I.K."/>
            <person name="Amoako-Attah I."/>
            <person name="Bukari Y."/>
            <person name="Meinhardt L.W."/>
            <person name="Bailey B.A."/>
            <person name="Cohen S.P."/>
        </authorList>
    </citation>
    <scope>NUCLEOTIDE SEQUENCE [LARGE SCALE GENOMIC DNA]</scope>
    <source>
        <strain evidence="2 3">MS-2</strain>
    </source>
</reference>
<evidence type="ECO:0000256" key="1">
    <source>
        <dbReference type="SAM" id="MobiDB-lite"/>
    </source>
</evidence>
<feature type="region of interest" description="Disordered" evidence="1">
    <location>
        <begin position="26"/>
        <end position="145"/>
    </location>
</feature>
<name>A0ABR2ZXA2_9AGAR</name>
<feature type="compositionally biased region" description="Basic and acidic residues" evidence="1">
    <location>
        <begin position="44"/>
        <end position="62"/>
    </location>
</feature>